<feature type="compositionally biased region" description="Low complexity" evidence="1">
    <location>
        <begin position="726"/>
        <end position="738"/>
    </location>
</feature>
<comment type="caution">
    <text evidence="4">The sequence shown here is derived from an EMBL/GenBank/DDBJ whole genome shotgun (WGS) entry which is preliminary data.</text>
</comment>
<sequence>MNSRLWKICFAIMLFAVLLSAAQIMPAPQTSLAASADNLYISEIVPAPKAKGGAFEYVELYNPTDRPVDLTGYKIAYYTDMQSLQPWTSDVVMWDIVARDDITGGKTDMTIKPQTAKVVWLLKKGFSGTIRQFNEEYGTELDGSQFVYVQLGQNEGLANDEQRYVALIGPGGGPVKDRISMAAYNVKAGTGKCKYAPDPGEKPCDFVRKEGQAAESVIYFFPEKGLDPDTKLMDRREPYSLHKKPTPGQILQSGTTEVSADSLLITEIVAAPKTDGEHFEYIELYNPTESDIDLTGHKLYYYEDAGSATPWTSQATKWDIVPMDTLVDGKTDMSIKAKNAKIVWIIKRNFKGTLQDFNKEYGSNLDGSQFVFVRLSAGQGLANDQKRFVSIVGPGGDPADDRISMVSYNDEAGIGKCKYAAKANEAACDFARRANQLAESVNYFYPLVGLDPSTRMMERRGRESTHQKPTPGIVAPAQAEAYGKTVDMEAYKIENLQDALLITEISPAPPTEAEIFEFVELYNRSSKPIDLKGFKLYYYKDMTSPEPWTSKVSQWNIVASDKVTGGKTNMIIEPGGVKVVWLLKKSYGEVLSVPDFNEEYGTALQPSQFVYVKLGEGEGLDNSVQRYVALVSPQGDQIADRISAAAYNTAAGGGSCKYVAKPGEAACDITKVADVSSESVDYFYPETGLDQASKLMQRKDGASAHQKPTPGTVKPGQVTAPSQEKAAIPASSAADQAPKGNGGMTNVQGGTDVDEDTE</sequence>
<feature type="signal peptide" evidence="2">
    <location>
        <begin position="1"/>
        <end position="21"/>
    </location>
</feature>
<proteinExistence type="predicted"/>
<evidence type="ECO:0000313" key="5">
    <source>
        <dbReference type="Proteomes" id="UP000293142"/>
    </source>
</evidence>
<dbReference type="Proteomes" id="UP000293142">
    <property type="component" value="Unassembled WGS sequence"/>
</dbReference>
<dbReference type="PROSITE" id="PS51841">
    <property type="entry name" value="LTD"/>
    <property type="match status" value="3"/>
</dbReference>
<dbReference type="InterPro" id="IPR001322">
    <property type="entry name" value="Lamin_tail_dom"/>
</dbReference>
<feature type="domain" description="LTD" evidence="3">
    <location>
        <begin position="246"/>
        <end position="410"/>
    </location>
</feature>
<reference evidence="4 5" key="1">
    <citation type="submission" date="2019-02" db="EMBL/GenBank/DDBJ databases">
        <title>Paenibacillus sp. nov., isolated from surface-sterilized tissue of Thalictrum simplex L.</title>
        <authorList>
            <person name="Tuo L."/>
        </authorList>
    </citation>
    <scope>NUCLEOTIDE SEQUENCE [LARGE SCALE GENOMIC DNA]</scope>
    <source>
        <strain evidence="4 5">N2SHLJ1</strain>
    </source>
</reference>
<evidence type="ECO:0000256" key="1">
    <source>
        <dbReference type="SAM" id="MobiDB-lite"/>
    </source>
</evidence>
<dbReference type="AlphaFoldDB" id="A0A4Q9DZ72"/>
<accession>A0A4Q9DZ72</accession>
<dbReference type="EMBL" id="SIRE01000004">
    <property type="protein sequence ID" value="TBL80561.1"/>
    <property type="molecule type" value="Genomic_DNA"/>
</dbReference>
<evidence type="ECO:0000256" key="2">
    <source>
        <dbReference type="SAM" id="SignalP"/>
    </source>
</evidence>
<feature type="domain" description="LTD" evidence="3">
    <location>
        <begin position="26"/>
        <end position="188"/>
    </location>
</feature>
<evidence type="ECO:0000259" key="3">
    <source>
        <dbReference type="PROSITE" id="PS51841"/>
    </source>
</evidence>
<organism evidence="4 5">
    <name type="scientific">Paenibacillus thalictri</name>
    <dbReference type="NCBI Taxonomy" id="2527873"/>
    <lineage>
        <taxon>Bacteria</taxon>
        <taxon>Bacillati</taxon>
        <taxon>Bacillota</taxon>
        <taxon>Bacilli</taxon>
        <taxon>Bacillales</taxon>
        <taxon>Paenibacillaceae</taxon>
        <taxon>Paenibacillus</taxon>
    </lineage>
</organism>
<dbReference type="OrthoDB" id="9772095at2"/>
<evidence type="ECO:0000313" key="4">
    <source>
        <dbReference type="EMBL" id="TBL80561.1"/>
    </source>
</evidence>
<name>A0A4Q9DZ72_9BACL</name>
<protein>
    <submittedName>
        <fullName evidence="4">Lamin tail domain-containing protein</fullName>
    </submittedName>
</protein>
<dbReference type="Pfam" id="PF00932">
    <property type="entry name" value="LTD"/>
    <property type="match status" value="3"/>
</dbReference>
<keyword evidence="2" id="KW-0732">Signal</keyword>
<feature type="domain" description="LTD" evidence="3">
    <location>
        <begin position="475"/>
        <end position="649"/>
    </location>
</feature>
<gene>
    <name evidence="4" type="ORF">EYB31_04855</name>
</gene>
<dbReference type="RefSeq" id="WP_131012163.1">
    <property type="nucleotide sequence ID" value="NZ_SIRE01000004.1"/>
</dbReference>
<keyword evidence="5" id="KW-1185">Reference proteome</keyword>
<feature type="chain" id="PRO_5038961873" evidence="2">
    <location>
        <begin position="22"/>
        <end position="758"/>
    </location>
</feature>
<feature type="region of interest" description="Disordered" evidence="1">
    <location>
        <begin position="696"/>
        <end position="758"/>
    </location>
</feature>